<dbReference type="RefSeq" id="WP_106205907.1">
    <property type="nucleotide sequence ID" value="NZ_PVZF01000001.1"/>
</dbReference>
<dbReference type="SUPFAM" id="SSF54593">
    <property type="entry name" value="Glyoxalase/Bleomycin resistance protein/Dihydroxybiphenyl dioxygenase"/>
    <property type="match status" value="1"/>
</dbReference>
<evidence type="ECO:0000313" key="3">
    <source>
        <dbReference type="Proteomes" id="UP000238083"/>
    </source>
</evidence>
<gene>
    <name evidence="2" type="ORF">CLV37_10172</name>
</gene>
<organism evidence="2 3">
    <name type="scientific">Kineococcus rhizosphaerae</name>
    <dbReference type="NCBI Taxonomy" id="559628"/>
    <lineage>
        <taxon>Bacteria</taxon>
        <taxon>Bacillati</taxon>
        <taxon>Actinomycetota</taxon>
        <taxon>Actinomycetes</taxon>
        <taxon>Kineosporiales</taxon>
        <taxon>Kineosporiaceae</taxon>
        <taxon>Kineococcus</taxon>
    </lineage>
</organism>
<proteinExistence type="predicted"/>
<dbReference type="EMBL" id="PVZF01000001">
    <property type="protein sequence ID" value="PRY17835.1"/>
    <property type="molecule type" value="Genomic_DNA"/>
</dbReference>
<dbReference type="CDD" id="cd06587">
    <property type="entry name" value="VOC"/>
    <property type="match status" value="1"/>
</dbReference>
<dbReference type="InterPro" id="IPR041581">
    <property type="entry name" value="Glyoxalase_6"/>
</dbReference>
<name>A0A2T0R9J4_9ACTN</name>
<dbReference type="Proteomes" id="UP000238083">
    <property type="component" value="Unassembled WGS sequence"/>
</dbReference>
<feature type="domain" description="Glyoxalase-like" evidence="1">
    <location>
        <begin position="10"/>
        <end position="110"/>
    </location>
</feature>
<sequence>MHRSRFSTLLIDVPAADAPSAAGFWSQALGTGTEPEPGEPQFVSLPGAFPGLVVAVQALQDGEPRFHVDVETDDVDAEVRRLVGLGVVEVSAWQGCRTLRAPGGHLLCVIPVHDPAGFAAHATVWA</sequence>
<dbReference type="InterPro" id="IPR029068">
    <property type="entry name" value="Glyas_Bleomycin-R_OHBP_Dase"/>
</dbReference>
<comment type="caution">
    <text evidence="2">The sequence shown here is derived from an EMBL/GenBank/DDBJ whole genome shotgun (WGS) entry which is preliminary data.</text>
</comment>
<dbReference type="Gene3D" id="3.10.180.10">
    <property type="entry name" value="2,3-Dihydroxybiphenyl 1,2-Dioxygenase, domain 1"/>
    <property type="match status" value="1"/>
</dbReference>
<evidence type="ECO:0000313" key="2">
    <source>
        <dbReference type="EMBL" id="PRY17835.1"/>
    </source>
</evidence>
<reference evidence="2 3" key="1">
    <citation type="submission" date="2018-03" db="EMBL/GenBank/DDBJ databases">
        <title>Genomic Encyclopedia of Archaeal and Bacterial Type Strains, Phase II (KMG-II): from individual species to whole genera.</title>
        <authorList>
            <person name="Goeker M."/>
        </authorList>
    </citation>
    <scope>NUCLEOTIDE SEQUENCE [LARGE SCALE GENOMIC DNA]</scope>
    <source>
        <strain evidence="2 3">DSM 19711</strain>
    </source>
</reference>
<keyword evidence="3" id="KW-1185">Reference proteome</keyword>
<dbReference type="OrthoDB" id="3212826at2"/>
<dbReference type="Pfam" id="PF18029">
    <property type="entry name" value="Glyoxalase_6"/>
    <property type="match status" value="1"/>
</dbReference>
<dbReference type="AlphaFoldDB" id="A0A2T0R9J4"/>
<evidence type="ECO:0000259" key="1">
    <source>
        <dbReference type="Pfam" id="PF18029"/>
    </source>
</evidence>
<accession>A0A2T0R9J4</accession>
<protein>
    <recommendedName>
        <fullName evidence="1">Glyoxalase-like domain-containing protein</fullName>
    </recommendedName>
</protein>